<keyword evidence="1" id="KW-0732">Signal</keyword>
<name>A0A2P4XUW4_9STRA</name>
<dbReference type="GO" id="GO:0030248">
    <property type="term" value="F:cellulose binding"/>
    <property type="evidence" value="ECO:0007669"/>
    <property type="project" value="InterPro"/>
</dbReference>
<gene>
    <name evidence="5" type="ORF">PHPALM_14407</name>
</gene>
<dbReference type="PANTHER" id="PTHR33946:SF4">
    <property type="entry name" value="COAGULATION FACTOR XI"/>
    <property type="match status" value="1"/>
</dbReference>
<keyword evidence="2" id="KW-0677">Repeat</keyword>
<comment type="caution">
    <text evidence="5">The sequence shown here is derived from an EMBL/GenBank/DDBJ whole genome shotgun (WGS) entry which is preliminary data.</text>
</comment>
<proteinExistence type="predicted"/>
<dbReference type="Pfam" id="PF14295">
    <property type="entry name" value="PAN_4"/>
    <property type="match status" value="3"/>
</dbReference>
<feature type="domain" description="Apple" evidence="4">
    <location>
        <begin position="147"/>
        <end position="226"/>
    </location>
</feature>
<dbReference type="Proteomes" id="UP000237271">
    <property type="component" value="Unassembled WGS sequence"/>
</dbReference>
<dbReference type="GO" id="GO:0005975">
    <property type="term" value="P:carbohydrate metabolic process"/>
    <property type="evidence" value="ECO:0007669"/>
    <property type="project" value="InterPro"/>
</dbReference>
<dbReference type="EMBL" id="NCKW01007888">
    <property type="protein sequence ID" value="POM69316.1"/>
    <property type="molecule type" value="Genomic_DNA"/>
</dbReference>
<sequence length="343" mass="36974">MNCCDYGYCQPWNSGYYQCLDKPELCPNQETDIDYYGNDLETIYGVQPDVCCDKCATTSGCAAYTFVNENPDGKTACYLKTSTAGRVEKKGAVSAAYKDFVTPNGTCTAKVGDGCGNSEGTTCCPDNAYCQPWNSGYYQCIGLPDKCPEPEIDIDYYGNDLQTIYGLYPTDCCEKCASTSECAAYTFINENADGKTACYLKSSTSGKRTKKGAVSAVYKDFTGPTCTAKIGDSCGNANSGPSCCPDGAFCQPWNPGYYQCIEAPFQCPHIEVGVDFYGDDLATRKGLLPESCCEACGEDSRCTAFTFVNKNDDGQSACYLKFGTGTHRSNPGAISGLKLVWID</sequence>
<reference evidence="5 6" key="1">
    <citation type="journal article" date="2017" name="Genome Biol. Evol.">
        <title>Phytophthora megakarya and P. palmivora, closely related causal agents of cacao black pod rot, underwent increases in genome sizes and gene numbers by different mechanisms.</title>
        <authorList>
            <person name="Ali S.S."/>
            <person name="Shao J."/>
            <person name="Lary D.J."/>
            <person name="Kronmiller B."/>
            <person name="Shen D."/>
            <person name="Strem M.D."/>
            <person name="Amoako-Attah I."/>
            <person name="Akrofi A.Y."/>
            <person name="Begoude B.A."/>
            <person name="Ten Hoopen G.M."/>
            <person name="Coulibaly K."/>
            <person name="Kebe B.I."/>
            <person name="Melnick R.L."/>
            <person name="Guiltinan M.J."/>
            <person name="Tyler B.M."/>
            <person name="Meinhardt L.W."/>
            <person name="Bailey B.A."/>
        </authorList>
    </citation>
    <scope>NUCLEOTIDE SEQUENCE [LARGE SCALE GENOMIC DNA]</scope>
    <source>
        <strain evidence="6">sbr112.9</strain>
    </source>
</reference>
<organism evidence="5 6">
    <name type="scientific">Phytophthora palmivora</name>
    <dbReference type="NCBI Taxonomy" id="4796"/>
    <lineage>
        <taxon>Eukaryota</taxon>
        <taxon>Sar</taxon>
        <taxon>Stramenopiles</taxon>
        <taxon>Oomycota</taxon>
        <taxon>Peronosporomycetes</taxon>
        <taxon>Peronosporales</taxon>
        <taxon>Peronosporaceae</taxon>
        <taxon>Phytophthora</taxon>
    </lineage>
</organism>
<protein>
    <submittedName>
        <fullName evidence="5">Cellulose binding elicitor lectin (CBEL)</fullName>
    </submittedName>
</protein>
<dbReference type="GO" id="GO:0005576">
    <property type="term" value="C:extracellular region"/>
    <property type="evidence" value="ECO:0007669"/>
    <property type="project" value="InterPro"/>
</dbReference>
<keyword evidence="3" id="KW-1015">Disulfide bond</keyword>
<dbReference type="InterPro" id="IPR003609">
    <property type="entry name" value="Pan_app"/>
</dbReference>
<dbReference type="PROSITE" id="PS50948">
    <property type="entry name" value="PAN"/>
    <property type="match status" value="1"/>
</dbReference>
<evidence type="ECO:0000313" key="6">
    <source>
        <dbReference type="Proteomes" id="UP000237271"/>
    </source>
</evidence>
<dbReference type="SUPFAM" id="SSF57414">
    <property type="entry name" value="Hairpin loop containing domain-like"/>
    <property type="match status" value="1"/>
</dbReference>
<keyword evidence="6" id="KW-1185">Reference proteome</keyword>
<dbReference type="CDD" id="cd01100">
    <property type="entry name" value="APPLE_Factor_XI_like"/>
    <property type="match status" value="3"/>
</dbReference>
<evidence type="ECO:0000259" key="4">
    <source>
        <dbReference type="PROSITE" id="PS50948"/>
    </source>
</evidence>
<accession>A0A2P4XUW4</accession>
<dbReference type="InterPro" id="IPR000177">
    <property type="entry name" value="Apple"/>
</dbReference>
<evidence type="ECO:0000256" key="1">
    <source>
        <dbReference type="ARBA" id="ARBA00022729"/>
    </source>
</evidence>
<dbReference type="GO" id="GO:0006508">
    <property type="term" value="P:proteolysis"/>
    <property type="evidence" value="ECO:0007669"/>
    <property type="project" value="InterPro"/>
</dbReference>
<dbReference type="PANTHER" id="PTHR33946">
    <property type="match status" value="1"/>
</dbReference>
<evidence type="ECO:0000256" key="2">
    <source>
        <dbReference type="ARBA" id="ARBA00022737"/>
    </source>
</evidence>
<dbReference type="InterPro" id="IPR000254">
    <property type="entry name" value="CBD"/>
</dbReference>
<evidence type="ECO:0000256" key="3">
    <source>
        <dbReference type="ARBA" id="ARBA00023157"/>
    </source>
</evidence>
<dbReference type="SMART" id="SM00223">
    <property type="entry name" value="APPLE"/>
    <property type="match status" value="3"/>
</dbReference>
<dbReference type="SMART" id="SM00236">
    <property type="entry name" value="fCBD"/>
    <property type="match status" value="2"/>
</dbReference>
<dbReference type="Gene3D" id="3.50.4.10">
    <property type="entry name" value="Hepatocyte Growth Factor"/>
    <property type="match status" value="3"/>
</dbReference>
<dbReference type="OrthoDB" id="156390at2759"/>
<evidence type="ECO:0000313" key="5">
    <source>
        <dbReference type="EMBL" id="POM69316.1"/>
    </source>
</evidence>
<dbReference type="AlphaFoldDB" id="A0A2P4XUW4"/>